<accession>A0A1B2HMF1</accession>
<name>A0A1B2HMF1_9PSEU</name>
<reference evidence="2 3" key="1">
    <citation type="submission" date="2016-07" db="EMBL/GenBank/DDBJ databases">
        <title>Complete genome sequence of the Lentzea guizhouensis DHS C013.</title>
        <authorList>
            <person name="Cao C."/>
        </authorList>
    </citation>
    <scope>NUCLEOTIDE SEQUENCE [LARGE SCALE GENOMIC DNA]</scope>
    <source>
        <strain evidence="2 3">DHS C013</strain>
    </source>
</reference>
<protein>
    <recommendedName>
        <fullName evidence="4">MalT-like TPR region domain-containing protein</fullName>
    </recommendedName>
</protein>
<feature type="region of interest" description="Disordered" evidence="1">
    <location>
        <begin position="144"/>
        <end position="172"/>
    </location>
</feature>
<evidence type="ECO:0000313" key="2">
    <source>
        <dbReference type="EMBL" id="ANZ38881.1"/>
    </source>
</evidence>
<evidence type="ECO:0000256" key="1">
    <source>
        <dbReference type="SAM" id="MobiDB-lite"/>
    </source>
</evidence>
<organism evidence="2 3">
    <name type="scientific">Lentzea guizhouensis</name>
    <dbReference type="NCBI Taxonomy" id="1586287"/>
    <lineage>
        <taxon>Bacteria</taxon>
        <taxon>Bacillati</taxon>
        <taxon>Actinomycetota</taxon>
        <taxon>Actinomycetes</taxon>
        <taxon>Pseudonocardiales</taxon>
        <taxon>Pseudonocardiaceae</taxon>
        <taxon>Lentzea</taxon>
    </lineage>
</organism>
<evidence type="ECO:0008006" key="4">
    <source>
        <dbReference type="Google" id="ProtNLM"/>
    </source>
</evidence>
<dbReference type="STRING" id="1586287.BBK82_25225"/>
<dbReference type="EMBL" id="CP016793">
    <property type="protein sequence ID" value="ANZ38881.1"/>
    <property type="molecule type" value="Genomic_DNA"/>
</dbReference>
<dbReference type="RefSeq" id="WP_065917226.1">
    <property type="nucleotide sequence ID" value="NZ_CP016793.1"/>
</dbReference>
<dbReference type="KEGG" id="led:BBK82_25225"/>
<proteinExistence type="predicted"/>
<dbReference type="AlphaFoldDB" id="A0A1B2HMF1"/>
<sequence>MPASLRALRAVLLVHTGRHDAAAAEVPLVEALPISSPAEGVIVNEHLAMLTSLLFRHDETVEYANRALACSEGRPVLELQALSVCASITALAGLVHDASWRVRRAEELADQVGAHGFRAERAASRVALDWLGGRWDAALDGIGRRPRRRGRSGRPGTRLPAGGRALHPHLAR</sequence>
<dbReference type="Proteomes" id="UP000093053">
    <property type="component" value="Chromosome"/>
</dbReference>
<gene>
    <name evidence="2" type="ORF">BBK82_25225</name>
</gene>
<evidence type="ECO:0000313" key="3">
    <source>
        <dbReference type="Proteomes" id="UP000093053"/>
    </source>
</evidence>
<keyword evidence="3" id="KW-1185">Reference proteome</keyword>